<evidence type="ECO:0000313" key="1">
    <source>
        <dbReference type="EMBL" id="KAA8496892.1"/>
    </source>
</evidence>
<dbReference type="AlphaFoldDB" id="A0A5J4Z178"/>
<sequence>MHVAFQCSAGRLVGDKVVTQKRHVCAREWGGALLACAPGRTRGLARRAVLRMTAADESSGESSWVVPQELMLMSPKAVVTSVLGAFQRREGELGQEVHRSAVKTLFQFASPEYMAEMGQIVEHNPYWDQLDVDTYIKYLGANGYRSILLNVREFEFLEGTDEAASVLGFMPCTITSVLLADDVARAVHWTLTKDLKSGEWKIRDFCVDEKLEEFDARLFIDGPQYLTKPSLPRGQEKMKPSSAHDPSQVAMYVMSALRCMDSPTLHHGCQVLLDFMSPQMCETVLHLMSFANKDPDLSAESLAAFFQHNSRWHLLRSIAEYAIAEEPRVSEDGRSAELCTYFFSVDDFGYRLTFTFTKDRLRCWTIDDILIQPASDTELERCIERADQ</sequence>
<dbReference type="Proteomes" id="UP000324585">
    <property type="component" value="Unassembled WGS sequence"/>
</dbReference>
<protein>
    <submittedName>
        <fullName evidence="1">Uncharacterized protein</fullName>
    </submittedName>
</protein>
<dbReference type="EMBL" id="VRMN01000002">
    <property type="protein sequence ID" value="KAA8496892.1"/>
    <property type="molecule type" value="Genomic_DNA"/>
</dbReference>
<comment type="caution">
    <text evidence="1">The sequence shown here is derived from an EMBL/GenBank/DDBJ whole genome shotgun (WGS) entry which is preliminary data.</text>
</comment>
<accession>A0A5J4Z178</accession>
<keyword evidence="2" id="KW-1185">Reference proteome</keyword>
<evidence type="ECO:0000313" key="2">
    <source>
        <dbReference type="Proteomes" id="UP000324585"/>
    </source>
</evidence>
<name>A0A5J4Z178_PORPP</name>
<proteinExistence type="predicted"/>
<reference evidence="2" key="1">
    <citation type="journal article" date="2019" name="Nat. Commun.">
        <title>Expansion of phycobilisome linker gene families in mesophilic red algae.</title>
        <authorList>
            <person name="Lee J."/>
            <person name="Kim D."/>
            <person name="Bhattacharya D."/>
            <person name="Yoon H.S."/>
        </authorList>
    </citation>
    <scope>NUCLEOTIDE SEQUENCE [LARGE SCALE GENOMIC DNA]</scope>
    <source>
        <strain evidence="2">CCMP 1328</strain>
    </source>
</reference>
<organism evidence="1 2">
    <name type="scientific">Porphyridium purpureum</name>
    <name type="common">Red alga</name>
    <name type="synonym">Porphyridium cruentum</name>
    <dbReference type="NCBI Taxonomy" id="35688"/>
    <lineage>
        <taxon>Eukaryota</taxon>
        <taxon>Rhodophyta</taxon>
        <taxon>Bangiophyceae</taxon>
        <taxon>Porphyridiales</taxon>
        <taxon>Porphyridiaceae</taxon>
        <taxon>Porphyridium</taxon>
    </lineage>
</organism>
<gene>
    <name evidence="1" type="ORF">FVE85_0621</name>
</gene>